<proteinExistence type="predicted"/>
<keyword evidence="2" id="KW-0614">Plasmid</keyword>
<gene>
    <name evidence="2" type="ORF">KWG56_18355</name>
</gene>
<evidence type="ECO:0000256" key="1">
    <source>
        <dbReference type="SAM" id="Phobius"/>
    </source>
</evidence>
<evidence type="ECO:0000313" key="3">
    <source>
        <dbReference type="Proteomes" id="UP000824334"/>
    </source>
</evidence>
<accession>A0ABX8TME6</accession>
<keyword evidence="1" id="KW-1133">Transmembrane helix</keyword>
<name>A0ABX8TME6_9CAUL</name>
<feature type="transmembrane region" description="Helical" evidence="1">
    <location>
        <begin position="22"/>
        <end position="42"/>
    </location>
</feature>
<dbReference type="GeneID" id="94377261"/>
<keyword evidence="3" id="KW-1185">Reference proteome</keyword>
<geneLocation type="plasmid" evidence="2 3">
    <name>unnamed1</name>
</geneLocation>
<keyword evidence="1" id="KW-0472">Membrane</keyword>
<protein>
    <recommendedName>
        <fullName evidence="4">Cytochrome P450</fullName>
    </recommendedName>
</protein>
<dbReference type="RefSeq" id="WP_201101102.1">
    <property type="nucleotide sequence ID" value="NZ_BAAAEE010000011.1"/>
</dbReference>
<keyword evidence="1" id="KW-0812">Transmembrane</keyword>
<sequence length="73" mass="7680">MTTTQAMPDHLMSKIASVATDLAAGSSVTSSLFAGTFLFFLIEHPEATADFLDRGAEVLSDYNLELPADGALS</sequence>
<dbReference type="EMBL" id="CP080035">
    <property type="protein sequence ID" value="QYC12406.1"/>
    <property type="molecule type" value="Genomic_DNA"/>
</dbReference>
<organism evidence="2 3">
    <name type="scientific">Brevundimonas nasdae</name>
    <dbReference type="NCBI Taxonomy" id="172043"/>
    <lineage>
        <taxon>Bacteria</taxon>
        <taxon>Pseudomonadati</taxon>
        <taxon>Pseudomonadota</taxon>
        <taxon>Alphaproteobacteria</taxon>
        <taxon>Caulobacterales</taxon>
        <taxon>Caulobacteraceae</taxon>
        <taxon>Brevundimonas</taxon>
    </lineage>
</organism>
<dbReference type="Proteomes" id="UP000824334">
    <property type="component" value="Plasmid unnamed1"/>
</dbReference>
<evidence type="ECO:0000313" key="2">
    <source>
        <dbReference type="EMBL" id="QYC12406.1"/>
    </source>
</evidence>
<reference evidence="2 3" key="1">
    <citation type="submission" date="2021-07" db="EMBL/GenBank/DDBJ databases">
        <title>Isolation and characterization of bacteria from a gold mining with a capacity of golden bioaccumulation.</title>
        <authorList>
            <person name="Yang X.J."/>
        </authorList>
    </citation>
    <scope>NUCLEOTIDE SEQUENCE [LARGE SCALE GENOMIC DNA]</scope>
    <source>
        <strain evidence="2 3">Au29</strain>
        <plasmid evidence="2 3">unnamed1</plasmid>
    </source>
</reference>
<evidence type="ECO:0008006" key="4">
    <source>
        <dbReference type="Google" id="ProtNLM"/>
    </source>
</evidence>